<keyword evidence="3" id="KW-1185">Reference proteome</keyword>
<dbReference type="InterPro" id="IPR038765">
    <property type="entry name" value="Papain-like_cys_pep_sf"/>
</dbReference>
<dbReference type="Proteomes" id="UP000760480">
    <property type="component" value="Unassembled WGS sequence"/>
</dbReference>
<accession>A0ABX1TLA5</accession>
<dbReference type="Gene3D" id="3.10.620.30">
    <property type="match status" value="1"/>
</dbReference>
<evidence type="ECO:0000259" key="1">
    <source>
        <dbReference type="SMART" id="SM00460"/>
    </source>
</evidence>
<name>A0ABX1TLA5_9GAMM</name>
<dbReference type="EMBL" id="SPMZ01000026">
    <property type="protein sequence ID" value="NMQ19434.1"/>
    <property type="molecule type" value="Genomic_DNA"/>
</dbReference>
<dbReference type="SMART" id="SM00460">
    <property type="entry name" value="TGc"/>
    <property type="match status" value="1"/>
</dbReference>
<protein>
    <submittedName>
        <fullName evidence="2">Transglutaminase family protein</fullName>
    </submittedName>
</protein>
<dbReference type="PANTHER" id="PTHR33490">
    <property type="entry name" value="BLR5614 PROTEIN-RELATED"/>
    <property type="match status" value="1"/>
</dbReference>
<dbReference type="PANTHER" id="PTHR33490:SF12">
    <property type="entry name" value="BLL5557 PROTEIN"/>
    <property type="match status" value="1"/>
</dbReference>
<comment type="caution">
    <text evidence="2">The sequence shown here is derived from an EMBL/GenBank/DDBJ whole genome shotgun (WGS) entry which is preliminary data.</text>
</comment>
<evidence type="ECO:0000313" key="2">
    <source>
        <dbReference type="EMBL" id="NMQ19434.1"/>
    </source>
</evidence>
<dbReference type="InterPro" id="IPR002931">
    <property type="entry name" value="Transglutaminase-like"/>
</dbReference>
<organism evidence="2 3">
    <name type="scientific">Candidatus Competibacter phosphatis</name>
    <dbReference type="NCBI Taxonomy" id="221280"/>
    <lineage>
        <taxon>Bacteria</taxon>
        <taxon>Pseudomonadati</taxon>
        <taxon>Pseudomonadota</taxon>
        <taxon>Gammaproteobacteria</taxon>
        <taxon>Candidatus Competibacteraceae</taxon>
        <taxon>Candidatus Competibacter</taxon>
    </lineage>
</organism>
<gene>
    <name evidence="2" type="ORF">E4P82_09645</name>
</gene>
<dbReference type="Pfam" id="PF01841">
    <property type="entry name" value="Transglut_core"/>
    <property type="match status" value="1"/>
</dbReference>
<proteinExistence type="predicted"/>
<sequence>MLIRAGYDIIFEHPAPTPIITMLYLHPSRGPSIRRGDYLLVEPPVQVSDYTDVFGNRCGRLVAPAGPIRFWNDAVVEDSGQPDPRNPAAAQHEIHDLPDATLTFLMPSRYCEVDRMVDLAWQLFGTVPKGWARVQAICDFVHNHIMFDYMQASKTRTAYETYQERVGVCRDFTHLAITFCRCLNIPARYCTGYLGDIGVPVTGPMDFSAWFEAYLGGRWYPFDPRNNIPRIGRVLMAHGLDAADVALLTSFGPSRLERFTVWTDEVGEDTLLPV</sequence>
<dbReference type="SUPFAM" id="SSF54001">
    <property type="entry name" value="Cysteine proteinases"/>
    <property type="match status" value="1"/>
</dbReference>
<reference evidence="2 3" key="1">
    <citation type="submission" date="2019-03" db="EMBL/GenBank/DDBJ databases">
        <title>Metabolic reconstructions from genomes of highly enriched 'Candidatus Accumulibacter' and 'Candidatus Competibacter' bioreactor populations.</title>
        <authorList>
            <person name="Annavajhala M.K."/>
            <person name="Welles L."/>
            <person name="Abbas B."/>
            <person name="Sorokin D."/>
            <person name="Park H."/>
            <person name="Van Loosdrecht M."/>
            <person name="Chandran K."/>
        </authorList>
    </citation>
    <scope>NUCLEOTIDE SEQUENCE [LARGE SCALE GENOMIC DNA]</scope>
    <source>
        <strain evidence="2 3">SBR_G</strain>
    </source>
</reference>
<dbReference type="RefSeq" id="WP_169248689.1">
    <property type="nucleotide sequence ID" value="NZ_SPMZ01000026.1"/>
</dbReference>
<dbReference type="Gene3D" id="2.60.40.2250">
    <property type="match status" value="1"/>
</dbReference>
<feature type="domain" description="Transglutaminase-like" evidence="1">
    <location>
        <begin position="161"/>
        <end position="226"/>
    </location>
</feature>
<evidence type="ECO:0000313" key="3">
    <source>
        <dbReference type="Proteomes" id="UP000760480"/>
    </source>
</evidence>